<dbReference type="AlphaFoldDB" id="A0A371FKU0"/>
<comment type="caution">
    <text evidence="1">The sequence shown here is derived from an EMBL/GenBank/DDBJ whole genome shotgun (WGS) entry which is preliminary data.</text>
</comment>
<evidence type="ECO:0000313" key="2">
    <source>
        <dbReference type="Proteomes" id="UP000257109"/>
    </source>
</evidence>
<accession>A0A371FKU0</accession>
<evidence type="ECO:0000313" key="1">
    <source>
        <dbReference type="EMBL" id="RDX78939.1"/>
    </source>
</evidence>
<organism evidence="1 2">
    <name type="scientific">Mucuna pruriens</name>
    <name type="common">Velvet bean</name>
    <name type="synonym">Dolichos pruriens</name>
    <dbReference type="NCBI Taxonomy" id="157652"/>
    <lineage>
        <taxon>Eukaryota</taxon>
        <taxon>Viridiplantae</taxon>
        <taxon>Streptophyta</taxon>
        <taxon>Embryophyta</taxon>
        <taxon>Tracheophyta</taxon>
        <taxon>Spermatophyta</taxon>
        <taxon>Magnoliopsida</taxon>
        <taxon>eudicotyledons</taxon>
        <taxon>Gunneridae</taxon>
        <taxon>Pentapetalae</taxon>
        <taxon>rosids</taxon>
        <taxon>fabids</taxon>
        <taxon>Fabales</taxon>
        <taxon>Fabaceae</taxon>
        <taxon>Papilionoideae</taxon>
        <taxon>50 kb inversion clade</taxon>
        <taxon>NPAAA clade</taxon>
        <taxon>indigoferoid/millettioid clade</taxon>
        <taxon>Phaseoleae</taxon>
        <taxon>Mucuna</taxon>
    </lineage>
</organism>
<sequence length="204" mass="23904">MLLKRSRLPSMLARVQNMIVDVNEGLKHPLVKYVISGRLRKLMVFTLTQLISQDHHKLNSFVIVNFGIELIKSNPSILIKILITDVQTHFESYSDLPKWMDIVQHLYQLIVQVDDTFLTKRYSDTLLITIAQDENRNMFSLTFSIIEDNHNFEAKLLVMRLEFQQDKWTRVHNGGNQYVHMTTNFTECVNSIFERSITLAYKLS</sequence>
<reference evidence="1" key="1">
    <citation type="submission" date="2018-05" db="EMBL/GenBank/DDBJ databases">
        <title>Draft genome of Mucuna pruriens seed.</title>
        <authorList>
            <person name="Nnadi N.E."/>
            <person name="Vos R."/>
            <person name="Hasami M.H."/>
            <person name="Devisetty U.K."/>
            <person name="Aguiy J.C."/>
        </authorList>
    </citation>
    <scope>NUCLEOTIDE SEQUENCE [LARGE SCALE GENOMIC DNA]</scope>
    <source>
        <strain evidence="1">JCA_2017</strain>
    </source>
</reference>
<dbReference type="OrthoDB" id="1434006at2759"/>
<dbReference type="Proteomes" id="UP000257109">
    <property type="component" value="Unassembled WGS sequence"/>
</dbReference>
<name>A0A371FKU0_MUCPR</name>
<protein>
    <submittedName>
        <fullName evidence="1">Uncharacterized protein</fullName>
    </submittedName>
</protein>
<dbReference type="EMBL" id="QJKJ01008693">
    <property type="protein sequence ID" value="RDX78939.1"/>
    <property type="molecule type" value="Genomic_DNA"/>
</dbReference>
<proteinExistence type="predicted"/>
<gene>
    <name evidence="1" type="ORF">CR513_40716</name>
</gene>
<feature type="non-terminal residue" evidence="1">
    <location>
        <position position="1"/>
    </location>
</feature>
<keyword evidence="2" id="KW-1185">Reference proteome</keyword>